<organism evidence="17 18">
    <name type="scientific">Candidatus Kinetoplastidibacterium galati TCC219</name>
    <dbReference type="NCBI Taxonomy" id="1208921"/>
    <lineage>
        <taxon>Bacteria</taxon>
        <taxon>Pseudomonadati</taxon>
        <taxon>Pseudomonadota</taxon>
        <taxon>Betaproteobacteria</taxon>
        <taxon>Candidatus Kinetoplastidibacterium</taxon>
    </lineage>
</organism>
<dbReference type="STRING" id="1208921.ST1E_0105"/>
<dbReference type="GO" id="GO:0006508">
    <property type="term" value="P:proteolysis"/>
    <property type="evidence" value="ECO:0007669"/>
    <property type="project" value="UniProtKB-KW"/>
</dbReference>
<protein>
    <recommendedName>
        <fullName evidence="14">Peptidoglycan D,D-transpeptidase MrdA</fullName>
        <ecNumber evidence="14">3.4.16.4</ecNumber>
    </recommendedName>
    <alternativeName>
        <fullName evidence="14">Penicillin-binding protein 2</fullName>
        <shortName evidence="14">PBP-2</shortName>
    </alternativeName>
</protein>
<dbReference type="AlphaFoldDB" id="M1LUZ2"/>
<dbReference type="Gene3D" id="3.40.710.10">
    <property type="entry name" value="DD-peptidase/beta-lactamase superfamily"/>
    <property type="match status" value="1"/>
</dbReference>
<sequence>MIDINNSNQQRNKFYVRVLIGYAFAIFCFFLLFCRLWILQISRYDGLSKSADKNRIAIVPIPSKRGEIFDRNGEVLACNSYTYTIDIIPAIAGNLNEIIEKLKPIICFNPNDIRTLKKKISETNGYKPITVCNKLDDYKASWFAAHYFNFPGLELKARLLREYPNKDLAAHVLGYVGKISYKEIENLEKAGKIGNYRGSDLIGKKGIEKVYEDVLHGHTGLDELEITVTGKPVRKIRSIDPIAGSDIFLSIDIKLQKIAEEVFGNRKGGLVAINPTNGEILALVSKPSFNPNLFVDGIGSDSWNSLNNSLDYPLMNRVLHGTYPIGSTYKPFIALAALELNKKKISDEVFDPGYFEFKGHRFRNPGSVAYGMVNMNKAIVVSSDTYFYSLGLDIDVDTLHDFIKQFGFGQTTGIDLDGEKRGILPSTEWKYKRYKDKKLQKWYTGDTISLMVGQGYNSFTILQLAQATATLANDGVYIKPHLAIATRNNHDDFIRVTGFNTNKAGINIPLKQDNIDFIKNSMIEVAHFGTAKKSFQNAPYLVAGKTGTAQVYSLKGGRYCMNDINENLRDHAIFIGFAPANNPQIAVAIIVENAGWGSKEAAPIARKIFDYWLLQKEHKN</sequence>
<dbReference type="GO" id="GO:0009252">
    <property type="term" value="P:peptidoglycan biosynthetic process"/>
    <property type="evidence" value="ECO:0007669"/>
    <property type="project" value="UniProtKB-UniRule"/>
</dbReference>
<evidence type="ECO:0000256" key="3">
    <source>
        <dbReference type="ARBA" id="ARBA00022475"/>
    </source>
</evidence>
<dbReference type="HOGENOM" id="CLU_009289_1_2_4"/>
<dbReference type="SUPFAM" id="SSF56519">
    <property type="entry name" value="Penicillin binding protein dimerisation domain"/>
    <property type="match status" value="1"/>
</dbReference>
<dbReference type="HAMAP" id="MF_02081">
    <property type="entry name" value="MrdA_transpept"/>
    <property type="match status" value="1"/>
</dbReference>
<evidence type="ECO:0000256" key="12">
    <source>
        <dbReference type="ARBA" id="ARBA00023136"/>
    </source>
</evidence>
<name>M1LUZ2_9PROT</name>
<accession>M1LUZ2</accession>
<dbReference type="EMBL" id="CP003806">
    <property type="protein sequence ID" value="AGF49362.1"/>
    <property type="molecule type" value="Genomic_DNA"/>
</dbReference>
<dbReference type="GO" id="GO:0008360">
    <property type="term" value="P:regulation of cell shape"/>
    <property type="evidence" value="ECO:0007669"/>
    <property type="project" value="UniProtKB-KW"/>
</dbReference>
<dbReference type="Gene3D" id="3.90.1310.10">
    <property type="entry name" value="Penicillin-binding protein 2a (Domain 2)"/>
    <property type="match status" value="1"/>
</dbReference>
<dbReference type="KEGG" id="kga:ST1E_0105"/>
<keyword evidence="12 14" id="KW-0472">Membrane</keyword>
<keyword evidence="18" id="KW-1185">Reference proteome</keyword>
<evidence type="ECO:0000313" key="17">
    <source>
        <dbReference type="EMBL" id="AGF49362.1"/>
    </source>
</evidence>
<evidence type="ECO:0000313" key="18">
    <source>
        <dbReference type="Proteomes" id="UP000011658"/>
    </source>
</evidence>
<keyword evidence="13 14" id="KW-0961">Cell wall biogenesis/degradation</keyword>
<keyword evidence="5 14" id="KW-0121">Carboxypeptidase</keyword>
<feature type="transmembrane region" description="Helical" evidence="14">
    <location>
        <begin position="14"/>
        <end position="38"/>
    </location>
</feature>
<dbReference type="Pfam" id="PF00905">
    <property type="entry name" value="Transpeptidase"/>
    <property type="match status" value="1"/>
</dbReference>
<keyword evidence="6 14" id="KW-0645">Protease</keyword>
<dbReference type="GO" id="GO:0071555">
    <property type="term" value="P:cell wall organization"/>
    <property type="evidence" value="ECO:0007669"/>
    <property type="project" value="UniProtKB-KW"/>
</dbReference>
<dbReference type="PANTHER" id="PTHR30627:SF2">
    <property type="entry name" value="PEPTIDOGLYCAN D,D-TRANSPEPTIDASE MRDA"/>
    <property type="match status" value="1"/>
</dbReference>
<evidence type="ECO:0000256" key="13">
    <source>
        <dbReference type="ARBA" id="ARBA00023316"/>
    </source>
</evidence>
<dbReference type="InterPro" id="IPR012338">
    <property type="entry name" value="Beta-lactam/transpept-like"/>
</dbReference>
<dbReference type="GO" id="GO:0009002">
    <property type="term" value="F:serine-type D-Ala-D-Ala carboxypeptidase activity"/>
    <property type="evidence" value="ECO:0007669"/>
    <property type="project" value="UniProtKB-UniRule"/>
</dbReference>
<keyword evidence="11 14" id="KW-1133">Transmembrane helix</keyword>
<keyword evidence="8 14" id="KW-0378">Hydrolase</keyword>
<feature type="domain" description="Penicillin-binding protein dimerisation" evidence="16">
    <location>
        <begin position="61"/>
        <end position="236"/>
    </location>
</feature>
<evidence type="ECO:0000256" key="8">
    <source>
        <dbReference type="ARBA" id="ARBA00022801"/>
    </source>
</evidence>
<evidence type="ECO:0000256" key="14">
    <source>
        <dbReference type="HAMAP-Rule" id="MF_02081"/>
    </source>
</evidence>
<dbReference type="EC" id="3.4.16.4" evidence="14"/>
<dbReference type="NCBIfam" id="TIGR03423">
    <property type="entry name" value="pbp2_mrdA"/>
    <property type="match status" value="1"/>
</dbReference>
<evidence type="ECO:0000256" key="1">
    <source>
        <dbReference type="ARBA" id="ARBA00004167"/>
    </source>
</evidence>
<evidence type="ECO:0000256" key="5">
    <source>
        <dbReference type="ARBA" id="ARBA00022645"/>
    </source>
</evidence>
<dbReference type="Proteomes" id="UP000011658">
    <property type="component" value="Chromosome"/>
</dbReference>
<dbReference type="OrthoDB" id="9789078at2"/>
<dbReference type="InterPro" id="IPR017790">
    <property type="entry name" value="Penicillin-binding_protein_2"/>
</dbReference>
<keyword evidence="7 14" id="KW-0812">Transmembrane</keyword>
<comment type="pathway">
    <text evidence="14">Cell wall biogenesis; peptidoglycan biosynthesis.</text>
</comment>
<feature type="active site" description="Acyl-ester intermediate" evidence="14">
    <location>
        <position position="327"/>
    </location>
</feature>
<evidence type="ECO:0000259" key="16">
    <source>
        <dbReference type="Pfam" id="PF03717"/>
    </source>
</evidence>
<dbReference type="GO" id="GO:0005886">
    <property type="term" value="C:plasma membrane"/>
    <property type="evidence" value="ECO:0007669"/>
    <property type="project" value="UniProtKB-SubCell"/>
</dbReference>
<evidence type="ECO:0000256" key="9">
    <source>
        <dbReference type="ARBA" id="ARBA00022960"/>
    </source>
</evidence>
<dbReference type="PANTHER" id="PTHR30627">
    <property type="entry name" value="PEPTIDOGLYCAN D,D-TRANSPEPTIDASE"/>
    <property type="match status" value="1"/>
</dbReference>
<dbReference type="PATRIC" id="fig|1208921.3.peg.653"/>
<evidence type="ECO:0000259" key="15">
    <source>
        <dbReference type="Pfam" id="PF00905"/>
    </source>
</evidence>
<evidence type="ECO:0000256" key="6">
    <source>
        <dbReference type="ARBA" id="ARBA00022670"/>
    </source>
</evidence>
<evidence type="ECO:0000256" key="4">
    <source>
        <dbReference type="ARBA" id="ARBA00022519"/>
    </source>
</evidence>
<dbReference type="InterPro" id="IPR036138">
    <property type="entry name" value="PBP_dimer_sf"/>
</dbReference>
<dbReference type="Gene3D" id="3.30.1390.30">
    <property type="entry name" value="Penicillin-binding protein 2a, domain 3"/>
    <property type="match status" value="1"/>
</dbReference>
<keyword evidence="10 14" id="KW-0573">Peptidoglycan synthesis</keyword>
<reference evidence="17 18" key="1">
    <citation type="journal article" date="2013" name="Genome Biol. Evol.">
        <title>Genome evolution and phylogenomic analysis of candidatus kinetoplastibacterium, the betaproteobacterial endosymbionts of strigomonas and angomonas.</title>
        <authorList>
            <person name="Alves J.M."/>
            <person name="Serrano M.G."/>
            <person name="Maia da Silva F."/>
            <person name="Voegtly L.J."/>
            <person name="Matveyev A.V."/>
            <person name="Teixeira M.M."/>
            <person name="Camargo E.P."/>
            <person name="Buck G.A."/>
        </authorList>
    </citation>
    <scope>NUCLEOTIDE SEQUENCE [LARGE SCALE GENOMIC DNA]</scope>
    <source>
        <strain evidence="17 18">TCC219</strain>
    </source>
</reference>
<comment type="function">
    <text evidence="14">Catalyzes cross-linking of the peptidoglycan cell wall.</text>
</comment>
<dbReference type="InterPro" id="IPR005311">
    <property type="entry name" value="PBP_dimer"/>
</dbReference>
<dbReference type="SUPFAM" id="SSF56601">
    <property type="entry name" value="beta-lactamase/transpeptidase-like"/>
    <property type="match status" value="1"/>
</dbReference>
<dbReference type="RefSeq" id="WP_015389846.1">
    <property type="nucleotide sequence ID" value="NC_020284.1"/>
</dbReference>
<keyword evidence="4 14" id="KW-0997">Cell inner membrane</keyword>
<comment type="similarity">
    <text evidence="14">Belongs to the transpeptidase family. MrdA subfamily.</text>
</comment>
<keyword evidence="9 14" id="KW-0133">Cell shape</keyword>
<feature type="domain" description="Penicillin-binding protein transpeptidase" evidence="15">
    <location>
        <begin position="268"/>
        <end position="609"/>
    </location>
</feature>
<dbReference type="Pfam" id="PF03717">
    <property type="entry name" value="PBP_dimer"/>
    <property type="match status" value="1"/>
</dbReference>
<evidence type="ECO:0000256" key="11">
    <source>
        <dbReference type="ARBA" id="ARBA00022989"/>
    </source>
</evidence>
<gene>
    <name evidence="14" type="primary">mrdA</name>
    <name evidence="17" type="ORF">ST1E_0105</name>
</gene>
<keyword evidence="3 14" id="KW-1003">Cell membrane</keyword>
<dbReference type="GO" id="GO:0008658">
    <property type="term" value="F:penicillin binding"/>
    <property type="evidence" value="ECO:0007669"/>
    <property type="project" value="InterPro"/>
</dbReference>
<comment type="caution">
    <text evidence="14">Lacks conserved residue(s) required for the propagation of feature annotation.</text>
</comment>
<comment type="catalytic activity">
    <reaction evidence="14">
        <text>Preferential cleavage: (Ac)2-L-Lys-D-Ala-|-D-Ala. Also transpeptidation of peptidyl-alanyl moieties that are N-acyl substituents of D-alanine.</text>
        <dbReference type="EC" id="3.4.16.4"/>
    </reaction>
</comment>
<evidence type="ECO:0000256" key="7">
    <source>
        <dbReference type="ARBA" id="ARBA00022692"/>
    </source>
</evidence>
<dbReference type="InterPro" id="IPR001460">
    <property type="entry name" value="PCN-bd_Tpept"/>
</dbReference>
<dbReference type="GO" id="GO:0071972">
    <property type="term" value="F:peptidoglycan L,D-transpeptidase activity"/>
    <property type="evidence" value="ECO:0007669"/>
    <property type="project" value="TreeGrafter"/>
</dbReference>
<dbReference type="eggNOG" id="COG0768">
    <property type="taxonomic scope" value="Bacteria"/>
</dbReference>
<comment type="subcellular location">
    <subcellularLocation>
        <location evidence="14">Cell inner membrane</location>
        <topology evidence="14">Single-pass membrane protein</topology>
    </subcellularLocation>
    <subcellularLocation>
        <location evidence="2">Cell membrane</location>
    </subcellularLocation>
    <subcellularLocation>
        <location evidence="1">Membrane</location>
        <topology evidence="1">Single-pass membrane protein</topology>
    </subcellularLocation>
</comment>
<evidence type="ECO:0000256" key="2">
    <source>
        <dbReference type="ARBA" id="ARBA00004236"/>
    </source>
</evidence>
<evidence type="ECO:0000256" key="10">
    <source>
        <dbReference type="ARBA" id="ARBA00022984"/>
    </source>
</evidence>
<proteinExistence type="inferred from homology"/>
<dbReference type="InterPro" id="IPR050515">
    <property type="entry name" value="Beta-lactam/transpept"/>
</dbReference>